<proteinExistence type="predicted"/>
<dbReference type="GO" id="GO:0016020">
    <property type="term" value="C:membrane"/>
    <property type="evidence" value="ECO:0007669"/>
    <property type="project" value="TreeGrafter"/>
</dbReference>
<dbReference type="PANTHER" id="PTHR36738">
    <property type="entry name" value="EXPRESSED PROTEIN"/>
    <property type="match status" value="1"/>
</dbReference>
<keyword evidence="1" id="KW-1133">Transmembrane helix</keyword>
<dbReference type="OrthoDB" id="2020012at2759"/>
<evidence type="ECO:0000313" key="3">
    <source>
        <dbReference type="Proteomes" id="UP000657918"/>
    </source>
</evidence>
<dbReference type="Proteomes" id="UP000657918">
    <property type="component" value="Chromosome 16"/>
</dbReference>
<name>A0A835J8S3_9ROSI</name>
<dbReference type="InterPro" id="IPR025067">
    <property type="entry name" value="DUF4079"/>
</dbReference>
<keyword evidence="3" id="KW-1185">Reference proteome</keyword>
<keyword evidence="1" id="KW-0472">Membrane</keyword>
<evidence type="ECO:0000256" key="1">
    <source>
        <dbReference type="SAM" id="Phobius"/>
    </source>
</evidence>
<keyword evidence="1" id="KW-0812">Transmembrane</keyword>
<dbReference type="AlphaFoldDB" id="A0A835J8S3"/>
<organism evidence="2 3">
    <name type="scientific">Salix dunnii</name>
    <dbReference type="NCBI Taxonomy" id="1413687"/>
    <lineage>
        <taxon>Eukaryota</taxon>
        <taxon>Viridiplantae</taxon>
        <taxon>Streptophyta</taxon>
        <taxon>Embryophyta</taxon>
        <taxon>Tracheophyta</taxon>
        <taxon>Spermatophyta</taxon>
        <taxon>Magnoliopsida</taxon>
        <taxon>eudicotyledons</taxon>
        <taxon>Gunneridae</taxon>
        <taxon>Pentapetalae</taxon>
        <taxon>rosids</taxon>
        <taxon>fabids</taxon>
        <taxon>Malpighiales</taxon>
        <taxon>Salicaceae</taxon>
        <taxon>Saliceae</taxon>
        <taxon>Salix</taxon>
    </lineage>
</organism>
<protein>
    <submittedName>
        <fullName evidence="2">Uncharacterized protein</fullName>
    </submittedName>
</protein>
<sequence>MAFILNASFSSLLLKNSLSPLSSSSFPNTSASFFRVPTHDPLHYTLSGSTRKVRHSCSCFEKKREFIEAVDESEAVGLVDKPKETLLYSFFPLPLLFVATLPGVKLMTDECFNDIIEGKTKQLRDRSGNALLQFPQSISYVQALHILKMEFIFTPRSLFGPFVELVKSLNLPDWLVHWGHPGNMAVVLFAMGGYGTYLGFRIRFSDDVKEKAEAKDLHPKLLGGMFFFFALGATGGVTSLLTSDKTIFESPHAVTGESWIAKYSWNLGQWDNDTLSLPRGPWTSTGSQLLIHAWTLGPFGYSFSLVVYSGNHASPIETSN</sequence>
<feature type="transmembrane region" description="Helical" evidence="1">
    <location>
        <begin position="182"/>
        <end position="200"/>
    </location>
</feature>
<gene>
    <name evidence="2" type="ORF">SADUNF_Sadunf16G0084000</name>
</gene>
<dbReference type="Pfam" id="PF13301">
    <property type="entry name" value="DUF4079"/>
    <property type="match status" value="1"/>
</dbReference>
<dbReference type="EMBL" id="JADGMS010000016">
    <property type="protein sequence ID" value="KAF9665071.1"/>
    <property type="molecule type" value="Genomic_DNA"/>
</dbReference>
<accession>A0A835J8S3</accession>
<comment type="caution">
    <text evidence="2">The sequence shown here is derived from an EMBL/GenBank/DDBJ whole genome shotgun (WGS) entry which is preliminary data.</text>
</comment>
<reference evidence="2 3" key="1">
    <citation type="submission" date="2020-10" db="EMBL/GenBank/DDBJ databases">
        <title>Plant Genome Project.</title>
        <authorList>
            <person name="Zhang R.-G."/>
        </authorList>
    </citation>
    <scope>NUCLEOTIDE SEQUENCE [LARGE SCALE GENOMIC DNA]</scope>
    <source>
        <strain evidence="2">FAFU-HL-1</strain>
        <tissue evidence="2">Leaf</tissue>
    </source>
</reference>
<evidence type="ECO:0000313" key="2">
    <source>
        <dbReference type="EMBL" id="KAF9665071.1"/>
    </source>
</evidence>
<feature type="transmembrane region" description="Helical" evidence="1">
    <location>
        <begin position="221"/>
        <end position="241"/>
    </location>
</feature>
<dbReference type="PANTHER" id="PTHR36738:SF1">
    <property type="entry name" value="EXPRESSED PROTEIN"/>
    <property type="match status" value="1"/>
</dbReference>